<feature type="domain" description="Transposase IS200-like" evidence="1">
    <location>
        <begin position="8"/>
        <end position="160"/>
    </location>
</feature>
<sequence length="243" mass="28509">MSEFRQIETGGIYHVFNRGVDKRKIFNNNQDYTRFILGLYLFNDVNNKYDIWTSLNFKKQATLNILRPTIGLPGNPIVGRDNPLVEILAFVQMPNHYHLLVRQRQDNGISKFMHKLGGGYSKYFNQQNDRSGVLFQGPYKTVPIKTDAQLKIIFSYIHTNPVELIEPEWKELKVKNKKNAMQYLENYKWSSYRDYIGVPTFPAVIDREFFLDLLGGENECRKYIEDWISFKAENTVFSDLALD</sequence>
<dbReference type="Gene3D" id="3.30.70.1290">
    <property type="entry name" value="Transposase IS200-like"/>
    <property type="match status" value="1"/>
</dbReference>
<dbReference type="PANTHER" id="PTHR34322:SF2">
    <property type="entry name" value="TRANSPOSASE IS200-LIKE DOMAIN-CONTAINING PROTEIN"/>
    <property type="match status" value="1"/>
</dbReference>
<dbReference type="GO" id="GO:0004803">
    <property type="term" value="F:transposase activity"/>
    <property type="evidence" value="ECO:0007669"/>
    <property type="project" value="InterPro"/>
</dbReference>
<dbReference type="Proteomes" id="UP000176770">
    <property type="component" value="Unassembled WGS sequence"/>
</dbReference>
<comment type="caution">
    <text evidence="2">The sequence shown here is derived from an EMBL/GenBank/DDBJ whole genome shotgun (WGS) entry which is preliminary data.</text>
</comment>
<dbReference type="GO" id="GO:0003677">
    <property type="term" value="F:DNA binding"/>
    <property type="evidence" value="ECO:0007669"/>
    <property type="project" value="InterPro"/>
</dbReference>
<protein>
    <recommendedName>
        <fullName evidence="1">Transposase IS200-like domain-containing protein</fullName>
    </recommendedName>
</protein>
<dbReference type="SUPFAM" id="SSF143422">
    <property type="entry name" value="Transposase IS200-like"/>
    <property type="match status" value="1"/>
</dbReference>
<dbReference type="GO" id="GO:0006313">
    <property type="term" value="P:DNA transposition"/>
    <property type="evidence" value="ECO:0007669"/>
    <property type="project" value="InterPro"/>
</dbReference>
<dbReference type="InterPro" id="IPR036515">
    <property type="entry name" value="Transposase_17_sf"/>
</dbReference>
<gene>
    <name evidence="2" type="ORF">A3F94_00385</name>
</gene>
<evidence type="ECO:0000313" key="3">
    <source>
        <dbReference type="Proteomes" id="UP000176770"/>
    </source>
</evidence>
<dbReference type="Pfam" id="PF01797">
    <property type="entry name" value="Y1_Tnp"/>
    <property type="match status" value="1"/>
</dbReference>
<dbReference type="EMBL" id="MHOK01000004">
    <property type="protein sequence ID" value="OGZ62281.1"/>
    <property type="molecule type" value="Genomic_DNA"/>
</dbReference>
<dbReference type="SMART" id="SM01321">
    <property type="entry name" value="Y1_Tnp"/>
    <property type="match status" value="1"/>
</dbReference>
<organism evidence="2 3">
    <name type="scientific">Candidatus Spechtbacteria bacterium RIFCSPLOWO2_12_FULL_38_22</name>
    <dbReference type="NCBI Taxonomy" id="1802165"/>
    <lineage>
        <taxon>Bacteria</taxon>
        <taxon>Candidatus Spechtiibacteriota</taxon>
    </lineage>
</organism>
<accession>A0A1G2HJ75</accession>
<reference evidence="2 3" key="1">
    <citation type="journal article" date="2016" name="Nat. Commun.">
        <title>Thousands of microbial genomes shed light on interconnected biogeochemical processes in an aquifer system.</title>
        <authorList>
            <person name="Anantharaman K."/>
            <person name="Brown C.T."/>
            <person name="Hug L.A."/>
            <person name="Sharon I."/>
            <person name="Castelle C.J."/>
            <person name="Probst A.J."/>
            <person name="Thomas B.C."/>
            <person name="Singh A."/>
            <person name="Wilkins M.J."/>
            <person name="Karaoz U."/>
            <person name="Brodie E.L."/>
            <person name="Williams K.H."/>
            <person name="Hubbard S.S."/>
            <person name="Banfield J.F."/>
        </authorList>
    </citation>
    <scope>NUCLEOTIDE SEQUENCE [LARGE SCALE GENOMIC DNA]</scope>
</reference>
<evidence type="ECO:0000313" key="2">
    <source>
        <dbReference type="EMBL" id="OGZ62281.1"/>
    </source>
</evidence>
<dbReference type="PANTHER" id="PTHR34322">
    <property type="entry name" value="TRANSPOSASE, Y1_TNP DOMAIN-CONTAINING"/>
    <property type="match status" value="1"/>
</dbReference>
<dbReference type="InterPro" id="IPR002686">
    <property type="entry name" value="Transposase_17"/>
</dbReference>
<name>A0A1G2HJ75_9BACT</name>
<proteinExistence type="predicted"/>
<evidence type="ECO:0000259" key="1">
    <source>
        <dbReference type="SMART" id="SM01321"/>
    </source>
</evidence>
<dbReference type="STRING" id="1802165.A3F94_00385"/>
<dbReference type="AlphaFoldDB" id="A0A1G2HJ75"/>